<accession>A0A2T3P0N0</accession>
<dbReference type="AlphaFoldDB" id="A0A2T3P0N0"/>
<gene>
    <name evidence="1" type="ORF">C9I98_02000</name>
</gene>
<protein>
    <submittedName>
        <fullName evidence="1">Uncharacterized protein</fullName>
    </submittedName>
</protein>
<reference evidence="1 2" key="1">
    <citation type="submission" date="2018-01" db="EMBL/GenBank/DDBJ databases">
        <title>Whole genome sequencing of Histamine producing bacteria.</title>
        <authorList>
            <person name="Butler K."/>
        </authorList>
    </citation>
    <scope>NUCLEOTIDE SEQUENCE [LARGE SCALE GENOMIC DNA]</scope>
    <source>
        <strain evidence="1 2">DSM 100436</strain>
    </source>
</reference>
<dbReference type="RefSeq" id="WP_036816781.1">
    <property type="nucleotide sequence ID" value="NZ_JGVO01000044.1"/>
</dbReference>
<sequence>MNFTNCRIPIKQRDTEHLFPCADVLNENRTHHEIIEWWNVPYIDELVYEESGLIGVYVLDGATWDCPRKISEHDSFEEAVSAANFYIKHSPLLRRYHETYQPTAKVDHLLDMSSLIRGKMGRPTEQELFDYMFHWLPPAEAELERTA</sequence>
<dbReference type="Proteomes" id="UP000241771">
    <property type="component" value="Unassembled WGS sequence"/>
</dbReference>
<keyword evidence="2" id="KW-1185">Reference proteome</keyword>
<dbReference type="OrthoDB" id="5816951at2"/>
<evidence type="ECO:0000313" key="2">
    <source>
        <dbReference type="Proteomes" id="UP000241771"/>
    </source>
</evidence>
<comment type="caution">
    <text evidence="1">The sequence shown here is derived from an EMBL/GenBank/DDBJ whole genome shotgun (WGS) entry which is preliminary data.</text>
</comment>
<proteinExistence type="predicted"/>
<name>A0A2T3P0N0_9GAMM</name>
<organism evidence="1 2">
    <name type="scientific">Photobacterium sanctipauli</name>
    <dbReference type="NCBI Taxonomy" id="1342794"/>
    <lineage>
        <taxon>Bacteria</taxon>
        <taxon>Pseudomonadati</taxon>
        <taxon>Pseudomonadota</taxon>
        <taxon>Gammaproteobacteria</taxon>
        <taxon>Vibrionales</taxon>
        <taxon>Vibrionaceae</taxon>
        <taxon>Photobacterium</taxon>
    </lineage>
</organism>
<evidence type="ECO:0000313" key="1">
    <source>
        <dbReference type="EMBL" id="PSW22060.1"/>
    </source>
</evidence>
<dbReference type="EMBL" id="PYMA01000001">
    <property type="protein sequence ID" value="PSW22060.1"/>
    <property type="molecule type" value="Genomic_DNA"/>
</dbReference>